<feature type="compositionally biased region" description="Pro residues" evidence="1">
    <location>
        <begin position="165"/>
        <end position="181"/>
    </location>
</feature>
<feature type="region of interest" description="Disordered" evidence="1">
    <location>
        <begin position="66"/>
        <end position="103"/>
    </location>
</feature>
<evidence type="ECO:0000313" key="2">
    <source>
        <dbReference type="EMBL" id="VBB81957.1"/>
    </source>
</evidence>
<feature type="region of interest" description="Disordered" evidence="1">
    <location>
        <begin position="276"/>
        <end position="297"/>
    </location>
</feature>
<feature type="compositionally biased region" description="Low complexity" evidence="1">
    <location>
        <begin position="236"/>
        <end position="255"/>
    </location>
</feature>
<evidence type="ECO:0000256" key="1">
    <source>
        <dbReference type="SAM" id="MobiDB-lite"/>
    </source>
</evidence>
<sequence>MYGSLDIQSLVLLPSLPPYTIHLLTLQQHLTTLRYTIFPGSFIRVVNPHQDHHPYSYYGAMEHPCSPGPKHPSYSRSSTPKMPSTKRKSPWLGRQCRHPPPQAVDRLNQRLDHSDNSLYTLLHQRANAKTTSTTFITPISPIIFTHPHPTLPHNPTNQPPKCSSPSPPSSPSSQRPSPPQPGRSSATPTAESATTRSRTASSAAAPSTTPASPSASPCRACLAPTTPETEPPPRPAAAISPSSPSATAPERTASSTVTGAALAARFGGTASTAALPLAIAPPLDPTGAAPVKGWSMF</sequence>
<name>A0ABY6SEX5_PODCO</name>
<evidence type="ECO:0000313" key="3">
    <source>
        <dbReference type="Proteomes" id="UP000280685"/>
    </source>
</evidence>
<organism evidence="2 3">
    <name type="scientific">Podospora comata</name>
    <dbReference type="NCBI Taxonomy" id="48703"/>
    <lineage>
        <taxon>Eukaryota</taxon>
        <taxon>Fungi</taxon>
        <taxon>Dikarya</taxon>
        <taxon>Ascomycota</taxon>
        <taxon>Pezizomycotina</taxon>
        <taxon>Sordariomycetes</taxon>
        <taxon>Sordariomycetidae</taxon>
        <taxon>Sordariales</taxon>
        <taxon>Podosporaceae</taxon>
        <taxon>Podospora</taxon>
    </lineage>
</organism>
<reference evidence="2" key="1">
    <citation type="submission" date="2018-02" db="EMBL/GenBank/DDBJ databases">
        <authorList>
            <person name="Silar P."/>
        </authorList>
    </citation>
    <scope>NUCLEOTIDE SEQUENCE [LARGE SCALE GENOMIC DNA]</scope>
    <source>
        <strain evidence="2">T</strain>
    </source>
</reference>
<gene>
    <name evidence="2" type="ORF">PODCO_509852</name>
</gene>
<dbReference type="EMBL" id="LR026968">
    <property type="protein sequence ID" value="VBB81957.1"/>
    <property type="molecule type" value="Genomic_DNA"/>
</dbReference>
<feature type="compositionally biased region" description="Low complexity" evidence="1">
    <location>
        <begin position="182"/>
        <end position="228"/>
    </location>
</feature>
<dbReference type="PRINTS" id="PR01217">
    <property type="entry name" value="PRICHEXTENSN"/>
</dbReference>
<feature type="compositionally biased region" description="Low complexity" evidence="1">
    <location>
        <begin position="146"/>
        <end position="164"/>
    </location>
</feature>
<dbReference type="Proteomes" id="UP000280685">
    <property type="component" value="Chromosome 5"/>
</dbReference>
<accession>A0ABY6SEX5</accession>
<keyword evidence="3" id="KW-1185">Reference proteome</keyword>
<feature type="region of interest" description="Disordered" evidence="1">
    <location>
        <begin position="146"/>
        <end position="257"/>
    </location>
</feature>
<proteinExistence type="predicted"/>
<protein>
    <submittedName>
        <fullName evidence="2">Uncharacterized protein</fullName>
    </submittedName>
</protein>